<evidence type="ECO:0000259" key="8">
    <source>
        <dbReference type="Pfam" id="PF01266"/>
    </source>
</evidence>
<comment type="similarity">
    <text evidence="2">Belongs to the FAD-binding monooxygenase family.</text>
</comment>
<dbReference type="HOGENOM" id="CLU_006937_8_2_1"/>
<evidence type="ECO:0000256" key="6">
    <source>
        <dbReference type="ARBA" id="ARBA00023002"/>
    </source>
</evidence>
<dbReference type="Gene3D" id="3.50.50.60">
    <property type="entry name" value="FAD/NAD(P)-binding domain"/>
    <property type="match status" value="2"/>
</dbReference>
<accession>A0A0D2C2X1</accession>
<dbReference type="InterPro" id="IPR050775">
    <property type="entry name" value="FAD-binding_Monooxygenases"/>
</dbReference>
<dbReference type="Proteomes" id="UP000053328">
    <property type="component" value="Unassembled WGS sequence"/>
</dbReference>
<evidence type="ECO:0000256" key="4">
    <source>
        <dbReference type="ARBA" id="ARBA00022827"/>
    </source>
</evidence>
<dbReference type="GeneID" id="27332232"/>
<dbReference type="EMBL" id="KN847494">
    <property type="protein sequence ID" value="KIW17954.1"/>
    <property type="molecule type" value="Genomic_DNA"/>
</dbReference>
<feature type="domain" description="FAD dependent oxidoreductase" evidence="8">
    <location>
        <begin position="76"/>
        <end position="124"/>
    </location>
</feature>
<dbReference type="PANTHER" id="PTHR43098">
    <property type="entry name" value="L-ORNITHINE N(5)-MONOOXYGENASE-RELATED"/>
    <property type="match status" value="1"/>
</dbReference>
<name>A0A0D2C2X1_9EURO</name>
<evidence type="ECO:0000313" key="9">
    <source>
        <dbReference type="EMBL" id="KIW17954.1"/>
    </source>
</evidence>
<proteinExistence type="inferred from homology"/>
<keyword evidence="10" id="KW-1185">Reference proteome</keyword>
<dbReference type="InterPro" id="IPR006076">
    <property type="entry name" value="FAD-dep_OxRdtase"/>
</dbReference>
<organism evidence="9 10">
    <name type="scientific">Exophiala spinifera</name>
    <dbReference type="NCBI Taxonomy" id="91928"/>
    <lineage>
        <taxon>Eukaryota</taxon>
        <taxon>Fungi</taxon>
        <taxon>Dikarya</taxon>
        <taxon>Ascomycota</taxon>
        <taxon>Pezizomycotina</taxon>
        <taxon>Eurotiomycetes</taxon>
        <taxon>Chaetothyriomycetidae</taxon>
        <taxon>Chaetothyriales</taxon>
        <taxon>Herpotrichiellaceae</taxon>
        <taxon>Exophiala</taxon>
    </lineage>
</organism>
<gene>
    <name evidence="9" type="ORF">PV08_05149</name>
</gene>
<evidence type="ECO:0000256" key="1">
    <source>
        <dbReference type="ARBA" id="ARBA00001974"/>
    </source>
</evidence>
<dbReference type="InterPro" id="IPR036188">
    <property type="entry name" value="FAD/NAD-bd_sf"/>
</dbReference>
<dbReference type="VEuPathDB" id="FungiDB:PV08_05149"/>
<evidence type="ECO:0000313" key="10">
    <source>
        <dbReference type="Proteomes" id="UP000053328"/>
    </source>
</evidence>
<keyword evidence="4" id="KW-0274">FAD</keyword>
<keyword evidence="3" id="KW-0285">Flavoprotein</keyword>
<dbReference type="PANTHER" id="PTHR43098:SF4">
    <property type="entry name" value="BLR3857 PROTEIN"/>
    <property type="match status" value="1"/>
</dbReference>
<dbReference type="AlphaFoldDB" id="A0A0D2C2X1"/>
<dbReference type="SUPFAM" id="SSF51905">
    <property type="entry name" value="FAD/NAD(P)-binding domain"/>
    <property type="match status" value="3"/>
</dbReference>
<comment type="cofactor">
    <cofactor evidence="1">
        <name>FAD</name>
        <dbReference type="ChEBI" id="CHEBI:57692"/>
    </cofactor>
</comment>
<evidence type="ECO:0000256" key="3">
    <source>
        <dbReference type="ARBA" id="ARBA00022630"/>
    </source>
</evidence>
<dbReference type="OrthoDB" id="66881at2759"/>
<keyword evidence="6" id="KW-0560">Oxidoreductase</keyword>
<evidence type="ECO:0000256" key="7">
    <source>
        <dbReference type="ARBA" id="ARBA00023033"/>
    </source>
</evidence>
<keyword evidence="5" id="KW-0521">NADP</keyword>
<reference evidence="9 10" key="1">
    <citation type="submission" date="2015-01" db="EMBL/GenBank/DDBJ databases">
        <title>The Genome Sequence of Exophiala spinifera CBS89968.</title>
        <authorList>
            <consortium name="The Broad Institute Genomics Platform"/>
            <person name="Cuomo C."/>
            <person name="de Hoog S."/>
            <person name="Gorbushina A."/>
            <person name="Stielow B."/>
            <person name="Teixiera M."/>
            <person name="Abouelleil A."/>
            <person name="Chapman S.B."/>
            <person name="Priest M."/>
            <person name="Young S.K."/>
            <person name="Wortman J."/>
            <person name="Nusbaum C."/>
            <person name="Birren B."/>
        </authorList>
    </citation>
    <scope>NUCLEOTIDE SEQUENCE [LARGE SCALE GENOMIC DNA]</scope>
    <source>
        <strain evidence="9 10">CBS 89968</strain>
    </source>
</reference>
<keyword evidence="7" id="KW-0503">Monooxygenase</keyword>
<evidence type="ECO:0000256" key="5">
    <source>
        <dbReference type="ARBA" id="ARBA00022857"/>
    </source>
</evidence>
<evidence type="ECO:0000256" key="2">
    <source>
        <dbReference type="ARBA" id="ARBA00010139"/>
    </source>
</evidence>
<protein>
    <recommendedName>
        <fullName evidence="8">FAD dependent oxidoreductase domain-containing protein</fullName>
    </recommendedName>
</protein>
<sequence>MSNAKKFEATTLNGGSNQSIDVESLQRKYEQERAKRLHIDQCAIKPTGRPAKIANYLKDPYVEPGFSRSPVNAVYDITIIGGGYTGLQIAARLVQQGHENICLIERGGDVGGTWQVKFSIASHHMLTHPGTGIVTPGSNATSMLIFICHSLKKQATCPQRNTHLTEMTSATWDEGAHLWRIMTNRNDNIFTKWFIPASGPFHTPKFPEIPGIDSFEGISFHSSRWDYTYTGGSVDKPELVNLQDKRVGIIGTGATAVQIVPAVSKWVKELYVFQRTPSAINARNQKNTDYNWAKALPSGWQRERMQNFTTIISGGETQQDLVNDGWTEAIRSTPGFFGTGGDGADSAAMAKRQQLADFKKMESVRERIDHVVRNKATAEALKPYYQQFCKRPCFHDEYLEAFNRDNVYLIDTGGCGVEGVTQSGIVARGKEWPVDCIIYATGFEFGGDFTKDNAPITGVNGISLSDKWKDGPTTFHGWAVSGFPNLLLMGVAQSAPNPNWTHSMVEMGSHLIYIIQECEKRRVKTIEPSEEAERGWVADAVQKSETRADFLKNCTPGYYNNEGEVNEKTLRAQPYSGGALLFNSIITKWRDDGNLEGMLLTVESEE</sequence>
<dbReference type="Pfam" id="PF01266">
    <property type="entry name" value="DAO"/>
    <property type="match status" value="1"/>
</dbReference>
<dbReference type="GO" id="GO:0004497">
    <property type="term" value="F:monooxygenase activity"/>
    <property type="evidence" value="ECO:0007669"/>
    <property type="project" value="UniProtKB-KW"/>
</dbReference>
<dbReference type="RefSeq" id="XP_016238170.1">
    <property type="nucleotide sequence ID" value="XM_016379493.1"/>
</dbReference>